<evidence type="ECO:0000256" key="1">
    <source>
        <dbReference type="SAM" id="Phobius"/>
    </source>
</evidence>
<dbReference type="AlphaFoldDB" id="A0A5B2XIY5"/>
<feature type="transmembrane region" description="Helical" evidence="1">
    <location>
        <begin position="475"/>
        <end position="495"/>
    </location>
</feature>
<reference evidence="3 4" key="2">
    <citation type="submission" date="2019-09" db="EMBL/GenBank/DDBJ databases">
        <authorList>
            <person name="Jin C."/>
        </authorList>
    </citation>
    <scope>NUCLEOTIDE SEQUENCE [LARGE SCALE GENOMIC DNA]</scope>
    <source>
        <strain evidence="3 4">AN110305</strain>
    </source>
</reference>
<dbReference type="RefSeq" id="WP_149849701.1">
    <property type="nucleotide sequence ID" value="NZ_VUOB01000021.1"/>
</dbReference>
<keyword evidence="4" id="KW-1185">Reference proteome</keyword>
<dbReference type="InterPro" id="IPR027417">
    <property type="entry name" value="P-loop_NTPase"/>
</dbReference>
<dbReference type="SUPFAM" id="SSF52540">
    <property type="entry name" value="P-loop containing nucleoside triphosphate hydrolases"/>
    <property type="match status" value="1"/>
</dbReference>
<name>A0A5B2XIY5_9PSEU</name>
<keyword evidence="1" id="KW-0472">Membrane</keyword>
<feature type="transmembrane region" description="Helical" evidence="1">
    <location>
        <begin position="646"/>
        <end position="672"/>
    </location>
</feature>
<dbReference type="Proteomes" id="UP000323454">
    <property type="component" value="Unassembled WGS sequence"/>
</dbReference>
<sequence length="718" mass="77666">MREWFEARQGARLMGDEVDRSGTRNVMSGDVSGAFVQAREIGHVVIVAPPSAPSARLAAAADRLAGDVGAFWRDEQQRRQIHDPRPLRVRWRPAATKLTDHWESVVQRKAGEGGPPEVSGDLDQVADVYRRIPSQRLVVLGRAGSGKTVVAVRLALDLLAARTPNTRVPVVVSLATWNPAETLQDWLVSHLIRDHPWLAETGSDTRTSAAELVRHGWILPVLDGFDEIALGLHPAALRQLSADMPLVLTSRAKEYAAAVDGTRGVHRAAVIELTDLALDEVKDYLRLATPRLAVTSDASTVSDTAMTRWDPVLGRLSLAPHDPAAANLVAVLTTPLMVALARTIYSDATDRDPATLLDITRFGTVEELQDHLLSSLVPSVYGARPGGQDPRRSPAWNPEQAHRWLSLLAAHLDLLNSRDLAWWEMGTSLSRWSRTLVISVQAVLVFAGVTGVGNIPVDLIGTPLGLGFALRRGLVVGALHGLVGGLAFGLLYWFADSRNSLKPSPVRIRLRGGKRQLRARFTTRLKIGVTIGFVLGLAVVLMDRLVVAGLGLDDGLGGGLLSAIGFAPEVGLGVGVVLGLMAWLEAPIEIDDAVSPAGLLTVNRINVIVHMLVWAVVFGLEGWLVSGFTVGPLRSLETGLVFGLEAAFAGGLGYGLSLTAWGQWVALARIWLPLTRRLPWRLIAFLDDACQRGALRQAGAVYQFRHAQLQDHLAKRLR</sequence>
<feature type="transmembrane region" description="Helical" evidence="1">
    <location>
        <begin position="605"/>
        <end position="626"/>
    </location>
</feature>
<comment type="caution">
    <text evidence="3">The sequence shown here is derived from an EMBL/GenBank/DDBJ whole genome shotgun (WGS) entry which is preliminary data.</text>
</comment>
<evidence type="ECO:0000313" key="3">
    <source>
        <dbReference type="EMBL" id="KAA2262722.1"/>
    </source>
</evidence>
<organism evidence="3 4">
    <name type="scientific">Solihabitans fulvus</name>
    <dbReference type="NCBI Taxonomy" id="1892852"/>
    <lineage>
        <taxon>Bacteria</taxon>
        <taxon>Bacillati</taxon>
        <taxon>Actinomycetota</taxon>
        <taxon>Actinomycetes</taxon>
        <taxon>Pseudonocardiales</taxon>
        <taxon>Pseudonocardiaceae</taxon>
        <taxon>Solihabitans</taxon>
    </lineage>
</organism>
<feature type="domain" description="NACHT" evidence="2">
    <location>
        <begin position="136"/>
        <end position="286"/>
    </location>
</feature>
<dbReference type="Pfam" id="PF05729">
    <property type="entry name" value="NACHT"/>
    <property type="match status" value="1"/>
</dbReference>
<dbReference type="Gene3D" id="3.40.50.300">
    <property type="entry name" value="P-loop containing nucleotide triphosphate hydrolases"/>
    <property type="match status" value="1"/>
</dbReference>
<dbReference type="EMBL" id="VUOB01000021">
    <property type="protein sequence ID" value="KAA2262722.1"/>
    <property type="molecule type" value="Genomic_DNA"/>
</dbReference>
<keyword evidence="1" id="KW-0812">Transmembrane</keyword>
<reference evidence="3 4" key="1">
    <citation type="submission" date="2019-09" db="EMBL/GenBank/DDBJ databases">
        <title>Goodfellowia gen. nov., a new genus of the Pseudonocardineae related to Actinoalloteichus, containing Goodfellowia coeruleoviolacea gen. nov., comb. nov. gen. nov., comb. nov.</title>
        <authorList>
            <person name="Labeda D."/>
        </authorList>
    </citation>
    <scope>NUCLEOTIDE SEQUENCE [LARGE SCALE GENOMIC DNA]</scope>
    <source>
        <strain evidence="3 4">AN110305</strain>
    </source>
</reference>
<dbReference type="OrthoDB" id="419058at2"/>
<evidence type="ECO:0000313" key="4">
    <source>
        <dbReference type="Proteomes" id="UP000323454"/>
    </source>
</evidence>
<evidence type="ECO:0000259" key="2">
    <source>
        <dbReference type="Pfam" id="PF05729"/>
    </source>
</evidence>
<protein>
    <submittedName>
        <fullName evidence="3">NACHT domain-containing protein</fullName>
    </submittedName>
</protein>
<keyword evidence="1" id="KW-1133">Transmembrane helix</keyword>
<proteinExistence type="predicted"/>
<feature type="transmembrane region" description="Helical" evidence="1">
    <location>
        <begin position="559"/>
        <end position="584"/>
    </location>
</feature>
<gene>
    <name evidence="3" type="ORF">F0L68_12585</name>
</gene>
<dbReference type="InterPro" id="IPR007111">
    <property type="entry name" value="NACHT_NTPase"/>
</dbReference>
<feature type="transmembrane region" description="Helical" evidence="1">
    <location>
        <begin position="435"/>
        <end position="455"/>
    </location>
</feature>
<accession>A0A5B2XIY5</accession>
<feature type="transmembrane region" description="Helical" evidence="1">
    <location>
        <begin position="525"/>
        <end position="547"/>
    </location>
</feature>